<dbReference type="InterPro" id="IPR000531">
    <property type="entry name" value="Beta-barrel_TonB"/>
</dbReference>
<dbReference type="Gene3D" id="2.60.40.1120">
    <property type="entry name" value="Carboxypeptidase-like, regulatory domain"/>
    <property type="match status" value="1"/>
</dbReference>
<dbReference type="SUPFAM" id="SSF49464">
    <property type="entry name" value="Carboxypeptidase regulatory domain-like"/>
    <property type="match status" value="1"/>
</dbReference>
<comment type="similarity">
    <text evidence="10 11">Belongs to the TonB-dependent receptor family.</text>
</comment>
<evidence type="ECO:0000256" key="2">
    <source>
        <dbReference type="ARBA" id="ARBA00022448"/>
    </source>
</evidence>
<dbReference type="EMBL" id="DSGB01000006">
    <property type="protein sequence ID" value="HER96665.1"/>
    <property type="molecule type" value="Genomic_DNA"/>
</dbReference>
<evidence type="ECO:0000259" key="12">
    <source>
        <dbReference type="Pfam" id="PF00593"/>
    </source>
</evidence>
<evidence type="ECO:0000256" key="3">
    <source>
        <dbReference type="ARBA" id="ARBA00022452"/>
    </source>
</evidence>
<evidence type="ECO:0000256" key="7">
    <source>
        <dbReference type="ARBA" id="ARBA00023136"/>
    </source>
</evidence>
<evidence type="ECO:0000259" key="13">
    <source>
        <dbReference type="Pfam" id="PF07715"/>
    </source>
</evidence>
<dbReference type="PANTHER" id="PTHR30069">
    <property type="entry name" value="TONB-DEPENDENT OUTER MEMBRANE RECEPTOR"/>
    <property type="match status" value="1"/>
</dbReference>
<dbReference type="InterPro" id="IPR036942">
    <property type="entry name" value="Beta-barrel_TonB_sf"/>
</dbReference>
<comment type="caution">
    <text evidence="14">The sequence shown here is derived from an EMBL/GenBank/DDBJ whole genome shotgun (WGS) entry which is preliminary data.</text>
</comment>
<keyword evidence="3 10" id="KW-1134">Transmembrane beta strand</keyword>
<dbReference type="Pfam" id="PF00593">
    <property type="entry name" value="TonB_dep_Rec_b-barrel"/>
    <property type="match status" value="1"/>
</dbReference>
<evidence type="ECO:0000256" key="10">
    <source>
        <dbReference type="PROSITE-ProRule" id="PRU01360"/>
    </source>
</evidence>
<keyword evidence="2 10" id="KW-0813">Transport</keyword>
<keyword evidence="8" id="KW-0675">Receptor</keyword>
<dbReference type="GO" id="GO:0009279">
    <property type="term" value="C:cell outer membrane"/>
    <property type="evidence" value="ECO:0007669"/>
    <property type="project" value="UniProtKB-SubCell"/>
</dbReference>
<gene>
    <name evidence="14" type="ORF">ENO59_09140</name>
</gene>
<dbReference type="PANTHER" id="PTHR30069:SF29">
    <property type="entry name" value="HEMOGLOBIN AND HEMOGLOBIN-HAPTOGLOBIN-BINDING PROTEIN 1-RELATED"/>
    <property type="match status" value="1"/>
</dbReference>
<dbReference type="AlphaFoldDB" id="A0A7V2F7U1"/>
<evidence type="ECO:0000256" key="4">
    <source>
        <dbReference type="ARBA" id="ARBA00022692"/>
    </source>
</evidence>
<dbReference type="Gene3D" id="2.170.130.10">
    <property type="entry name" value="TonB-dependent receptor, plug domain"/>
    <property type="match status" value="1"/>
</dbReference>
<sequence length="995" mass="109994">MDDRTRPRNVLQHILGRGLLLGLLFVLSPVWVAYAQQGVIRGQVIDRDTREGLPGANIVVQGTTLGAATDIEGRYEIANVPAGTYTVSVSYVGYRSAQQQVSVAAGATVTLNFLLEPDVRGLEEIVVTGVASRTAKAIAPLAVSRINTADLEVVGQYSSVSQLISGKVAGLQIINPSGNLGGGFRFFMRSGGGLYGTGQPVVYIDGVRVTNIEIGGFGVGGQQYSTLAGLNPEDIESIEVIKGPAGGALYGTSGQNGVILITTKRARRLANALQVDYRSTFGYNTQARKYDPDLYITADAANALFRRGPIQDHALSIQGTAGWTRYYTSLDLRREEGHLPSNALNRRAFRANFDAYPSDRVTVRVSSAFSLTENDRPQNDNNIFGYLGNTLLTPITWYFTDSAAVRAIENKFRENRFVGSIEMIWSPIAQLELRGVMGYDGLDTRNDATYPPIYRYSGRVRGERNIYQLSRNQFNYDLSVRYSYTLPNQIRATTITGTQAFIVTQRTFWVTKQNFGSELVKNIGSGLDFINANEGFTNAREAGVFLQQEFNWQDKLFLSGGFRWDFASAYGRDAGDIFYPRADLSARLDQLGFLPGFFNQFNLFKARIAYGESGALPGLLDGQPLLWAPTPPSGYGVGLVVSRFGNTAIKPERTREIELGLDFEFRGGHGVELTYYRQYTSNSIVTFLLPPSGGTGVNSGGIPRNVGRIDGWGLETAAYANPIRTRNVQLSLNATFTWQDNKVRSLGGSSPIFDAFSFTVIDEGLRRNTFYVPKIKGPRYDNQGRFAGVELENNGERFDHGTPIPRYTGAIGMNLRLFRVLTLTANSRYALGHKVLNYTLAFTSRTGDFMNHREYLELRRKLGLSIGQNVPRELWEPITPLTPGTPEYQQAAERYVRLLGTNNEVENYIEPGDFWKLDEVAISLDATSWLRRLTRFPGLRSFVITAAGRNLLIATKYRNPDPEVNFNGGITTTNGQDFLTLPGPRVYTLGVRIGL</sequence>
<evidence type="ECO:0000256" key="1">
    <source>
        <dbReference type="ARBA" id="ARBA00004571"/>
    </source>
</evidence>
<name>A0A7V2F7U1_RHOMR</name>
<keyword evidence="4 10" id="KW-0812">Transmembrane</keyword>
<dbReference type="Pfam" id="PF07715">
    <property type="entry name" value="Plug"/>
    <property type="match status" value="1"/>
</dbReference>
<evidence type="ECO:0000256" key="6">
    <source>
        <dbReference type="ARBA" id="ARBA00023077"/>
    </source>
</evidence>
<evidence type="ECO:0000256" key="8">
    <source>
        <dbReference type="ARBA" id="ARBA00023170"/>
    </source>
</evidence>
<dbReference type="GO" id="GO:0015344">
    <property type="term" value="F:siderophore uptake transmembrane transporter activity"/>
    <property type="evidence" value="ECO:0007669"/>
    <property type="project" value="TreeGrafter"/>
</dbReference>
<comment type="subcellular location">
    <subcellularLocation>
        <location evidence="1 10">Cell outer membrane</location>
        <topology evidence="1 10">Multi-pass membrane protein</topology>
    </subcellularLocation>
</comment>
<dbReference type="Pfam" id="PF13715">
    <property type="entry name" value="CarbopepD_reg_2"/>
    <property type="match status" value="1"/>
</dbReference>
<dbReference type="GO" id="GO:0044718">
    <property type="term" value="P:siderophore transmembrane transport"/>
    <property type="evidence" value="ECO:0007669"/>
    <property type="project" value="TreeGrafter"/>
</dbReference>
<feature type="domain" description="TonB-dependent receptor-like beta-barrel" evidence="12">
    <location>
        <begin position="369"/>
        <end position="814"/>
    </location>
</feature>
<protein>
    <submittedName>
        <fullName evidence="14">PEGA domain-containing protein</fullName>
    </submittedName>
</protein>
<evidence type="ECO:0000256" key="9">
    <source>
        <dbReference type="ARBA" id="ARBA00023237"/>
    </source>
</evidence>
<keyword evidence="6 11" id="KW-0798">TonB box</keyword>
<evidence type="ECO:0000313" key="14">
    <source>
        <dbReference type="EMBL" id="HER96665.1"/>
    </source>
</evidence>
<dbReference type="Gene3D" id="2.40.170.20">
    <property type="entry name" value="TonB-dependent receptor, beta-barrel domain"/>
    <property type="match status" value="1"/>
</dbReference>
<dbReference type="InterPro" id="IPR039426">
    <property type="entry name" value="TonB-dep_rcpt-like"/>
</dbReference>
<dbReference type="InterPro" id="IPR012910">
    <property type="entry name" value="Plug_dom"/>
</dbReference>
<keyword evidence="5" id="KW-0732">Signal</keyword>
<keyword evidence="7 10" id="KW-0472">Membrane</keyword>
<evidence type="ECO:0000256" key="11">
    <source>
        <dbReference type="RuleBase" id="RU003357"/>
    </source>
</evidence>
<dbReference type="InterPro" id="IPR037066">
    <property type="entry name" value="Plug_dom_sf"/>
</dbReference>
<evidence type="ECO:0000256" key="5">
    <source>
        <dbReference type="ARBA" id="ARBA00022729"/>
    </source>
</evidence>
<dbReference type="InterPro" id="IPR008969">
    <property type="entry name" value="CarboxyPept-like_regulatory"/>
</dbReference>
<dbReference type="SUPFAM" id="SSF56935">
    <property type="entry name" value="Porins"/>
    <property type="match status" value="1"/>
</dbReference>
<dbReference type="PROSITE" id="PS52016">
    <property type="entry name" value="TONB_DEPENDENT_REC_3"/>
    <property type="match status" value="1"/>
</dbReference>
<feature type="domain" description="TonB-dependent receptor plug" evidence="13">
    <location>
        <begin position="139"/>
        <end position="258"/>
    </location>
</feature>
<reference evidence="14" key="1">
    <citation type="journal article" date="2020" name="mSystems">
        <title>Genome- and Community-Level Interaction Insights into Carbon Utilization and Element Cycling Functions of Hydrothermarchaeota in Hydrothermal Sediment.</title>
        <authorList>
            <person name="Zhou Z."/>
            <person name="Liu Y."/>
            <person name="Xu W."/>
            <person name="Pan J."/>
            <person name="Luo Z.H."/>
            <person name="Li M."/>
        </authorList>
    </citation>
    <scope>NUCLEOTIDE SEQUENCE [LARGE SCALE GENOMIC DNA]</scope>
    <source>
        <strain evidence="14">SpSt-143</strain>
    </source>
</reference>
<proteinExistence type="inferred from homology"/>
<accession>A0A7V2F7U1</accession>
<keyword evidence="9 10" id="KW-0998">Cell outer membrane</keyword>
<organism evidence="14">
    <name type="scientific">Rhodothermus marinus</name>
    <name type="common">Rhodothermus obamensis</name>
    <dbReference type="NCBI Taxonomy" id="29549"/>
    <lineage>
        <taxon>Bacteria</taxon>
        <taxon>Pseudomonadati</taxon>
        <taxon>Rhodothermota</taxon>
        <taxon>Rhodothermia</taxon>
        <taxon>Rhodothermales</taxon>
        <taxon>Rhodothermaceae</taxon>
        <taxon>Rhodothermus</taxon>
    </lineage>
</organism>